<dbReference type="RefSeq" id="WP_205187642.1">
    <property type="nucleotide sequence ID" value="NZ_JAFBFC010000004.1"/>
</dbReference>
<keyword evidence="1" id="KW-0812">Transmembrane</keyword>
<sequence>MKETHEKNKDFINTVNVHNHVNFAINSMGGIQLVIVILGLFFIHKKWPTTVLHTKKSEKT</sequence>
<accession>A0ABS2QWM7</accession>
<proteinExistence type="predicted"/>
<name>A0ABS2QWM7_9BACI</name>
<organism evidence="2 3">
    <name type="scientific">Priestia iocasae</name>
    <dbReference type="NCBI Taxonomy" id="2291674"/>
    <lineage>
        <taxon>Bacteria</taxon>
        <taxon>Bacillati</taxon>
        <taxon>Bacillota</taxon>
        <taxon>Bacilli</taxon>
        <taxon>Bacillales</taxon>
        <taxon>Bacillaceae</taxon>
        <taxon>Priestia</taxon>
    </lineage>
</organism>
<keyword evidence="1" id="KW-1133">Transmembrane helix</keyword>
<evidence type="ECO:0000256" key="1">
    <source>
        <dbReference type="SAM" id="Phobius"/>
    </source>
</evidence>
<reference evidence="2 3" key="1">
    <citation type="submission" date="2021-01" db="EMBL/GenBank/DDBJ databases">
        <title>Genomic Encyclopedia of Type Strains, Phase IV (KMG-IV): sequencing the most valuable type-strain genomes for metagenomic binning, comparative biology and taxonomic classification.</title>
        <authorList>
            <person name="Goeker M."/>
        </authorList>
    </citation>
    <scope>NUCLEOTIDE SEQUENCE [LARGE SCALE GENOMIC DNA]</scope>
    <source>
        <strain evidence="2 3">DSM 104297</strain>
    </source>
</reference>
<dbReference type="EMBL" id="JAFBFC010000004">
    <property type="protein sequence ID" value="MBM7703688.1"/>
    <property type="molecule type" value="Genomic_DNA"/>
</dbReference>
<gene>
    <name evidence="2" type="ORF">JOC83_002537</name>
</gene>
<protein>
    <submittedName>
        <fullName evidence="2">Uncharacterized protein</fullName>
    </submittedName>
</protein>
<feature type="transmembrane region" description="Helical" evidence="1">
    <location>
        <begin position="23"/>
        <end position="43"/>
    </location>
</feature>
<dbReference type="Proteomes" id="UP000809829">
    <property type="component" value="Unassembled WGS sequence"/>
</dbReference>
<keyword evidence="1" id="KW-0472">Membrane</keyword>
<evidence type="ECO:0000313" key="2">
    <source>
        <dbReference type="EMBL" id="MBM7703688.1"/>
    </source>
</evidence>
<evidence type="ECO:0000313" key="3">
    <source>
        <dbReference type="Proteomes" id="UP000809829"/>
    </source>
</evidence>
<comment type="caution">
    <text evidence="2">The sequence shown here is derived from an EMBL/GenBank/DDBJ whole genome shotgun (WGS) entry which is preliminary data.</text>
</comment>
<keyword evidence="3" id="KW-1185">Reference proteome</keyword>